<proteinExistence type="predicted"/>
<evidence type="ECO:0000313" key="3">
    <source>
        <dbReference type="Proteomes" id="UP001458880"/>
    </source>
</evidence>
<dbReference type="PROSITE" id="PS50994">
    <property type="entry name" value="INTEGRASE"/>
    <property type="match status" value="1"/>
</dbReference>
<dbReference type="GO" id="GO:0015074">
    <property type="term" value="P:DNA integration"/>
    <property type="evidence" value="ECO:0007669"/>
    <property type="project" value="InterPro"/>
</dbReference>
<dbReference type="AlphaFoldDB" id="A0AAW1JE01"/>
<dbReference type="Pfam" id="PF00665">
    <property type="entry name" value="rve"/>
    <property type="match status" value="1"/>
</dbReference>
<dbReference type="Proteomes" id="UP001458880">
    <property type="component" value="Unassembled WGS sequence"/>
</dbReference>
<dbReference type="InterPro" id="IPR001584">
    <property type="entry name" value="Integrase_cat-core"/>
</dbReference>
<evidence type="ECO:0000259" key="1">
    <source>
        <dbReference type="PROSITE" id="PS50994"/>
    </source>
</evidence>
<sequence>MHLKAIMTTRTMKYIAITTPTANDVESAGDLMDGKTFSKSHGCWYGKESTKWTKKLLQEHDPSIAVALKLFVDSSYGLILVDYYSKWLEVEEIFDKTSISVIKAVKNIFSKFGIPQEVYSDNMPFDSNDYKNFAKEWNFKIITSIPPYSQSNGLAEKGVGIAKKMLKKCLYNESDCQLYLLNYRSTPVANLGVSPAELMMSRNIRTKIPIHDNFLIPKIVNPKDKMIENQNKQKEFYNSKARAKDIEFSENEKIMAWDINRKIWEKATVIKQLHEPRSYLIKNLNGNIIRRNIKYLTKGKPSQSSILTYEGIYMNNGKRDIQISEEDQKKLGKKRQIWTIKK</sequence>
<accession>A0AAW1JE01</accession>
<name>A0AAW1JE01_POPJA</name>
<dbReference type="InterPro" id="IPR036397">
    <property type="entry name" value="RNaseH_sf"/>
</dbReference>
<evidence type="ECO:0000313" key="2">
    <source>
        <dbReference type="EMBL" id="KAK9701321.1"/>
    </source>
</evidence>
<dbReference type="GO" id="GO:0003676">
    <property type="term" value="F:nucleic acid binding"/>
    <property type="evidence" value="ECO:0007669"/>
    <property type="project" value="InterPro"/>
</dbReference>
<feature type="domain" description="Integrase catalytic" evidence="1">
    <location>
        <begin position="47"/>
        <end position="225"/>
    </location>
</feature>
<dbReference type="FunFam" id="3.30.420.10:FF:000063">
    <property type="entry name" value="Retrovirus-related Pol polyprotein from transposon 297-like Protein"/>
    <property type="match status" value="1"/>
</dbReference>
<dbReference type="EMBL" id="JASPKY010000416">
    <property type="protein sequence ID" value="KAK9701321.1"/>
    <property type="molecule type" value="Genomic_DNA"/>
</dbReference>
<dbReference type="PANTHER" id="PTHR37984:SF5">
    <property type="entry name" value="PROTEIN NYNRIN-LIKE"/>
    <property type="match status" value="1"/>
</dbReference>
<gene>
    <name evidence="2" type="ORF">QE152_g30694</name>
</gene>
<reference evidence="2 3" key="1">
    <citation type="journal article" date="2024" name="BMC Genomics">
        <title>De novo assembly and annotation of Popillia japonica's genome with initial clues to its potential as an invasive pest.</title>
        <authorList>
            <person name="Cucini C."/>
            <person name="Boschi S."/>
            <person name="Funari R."/>
            <person name="Cardaioli E."/>
            <person name="Iannotti N."/>
            <person name="Marturano G."/>
            <person name="Paoli F."/>
            <person name="Bruttini M."/>
            <person name="Carapelli A."/>
            <person name="Frati F."/>
            <person name="Nardi F."/>
        </authorList>
    </citation>
    <scope>NUCLEOTIDE SEQUENCE [LARGE SCALE GENOMIC DNA]</scope>
    <source>
        <strain evidence="2">DMR45628</strain>
    </source>
</reference>
<dbReference type="InterPro" id="IPR012337">
    <property type="entry name" value="RNaseH-like_sf"/>
</dbReference>
<dbReference type="PANTHER" id="PTHR37984">
    <property type="entry name" value="PROTEIN CBG26694"/>
    <property type="match status" value="1"/>
</dbReference>
<organism evidence="2 3">
    <name type="scientific">Popillia japonica</name>
    <name type="common">Japanese beetle</name>
    <dbReference type="NCBI Taxonomy" id="7064"/>
    <lineage>
        <taxon>Eukaryota</taxon>
        <taxon>Metazoa</taxon>
        <taxon>Ecdysozoa</taxon>
        <taxon>Arthropoda</taxon>
        <taxon>Hexapoda</taxon>
        <taxon>Insecta</taxon>
        <taxon>Pterygota</taxon>
        <taxon>Neoptera</taxon>
        <taxon>Endopterygota</taxon>
        <taxon>Coleoptera</taxon>
        <taxon>Polyphaga</taxon>
        <taxon>Scarabaeiformia</taxon>
        <taxon>Scarabaeidae</taxon>
        <taxon>Rutelinae</taxon>
        <taxon>Popillia</taxon>
    </lineage>
</organism>
<keyword evidence="3" id="KW-1185">Reference proteome</keyword>
<dbReference type="InterPro" id="IPR050951">
    <property type="entry name" value="Retrovirus_Pol_polyprotein"/>
</dbReference>
<comment type="caution">
    <text evidence="2">The sequence shown here is derived from an EMBL/GenBank/DDBJ whole genome shotgun (WGS) entry which is preliminary data.</text>
</comment>
<dbReference type="Gene3D" id="3.30.420.10">
    <property type="entry name" value="Ribonuclease H-like superfamily/Ribonuclease H"/>
    <property type="match status" value="1"/>
</dbReference>
<dbReference type="SUPFAM" id="SSF53098">
    <property type="entry name" value="Ribonuclease H-like"/>
    <property type="match status" value="1"/>
</dbReference>
<protein>
    <recommendedName>
        <fullName evidence="1">Integrase catalytic domain-containing protein</fullName>
    </recommendedName>
</protein>